<sequence>MIPFWRQLKFLLWKGVVVKRRQKTWLAIEILVPILLFAILALIRTRDFNEYHPTCHYASKPFASAGLAPFLNGWLCFLTNRCSVSPVTGDEQRKLGEGVENSL</sequence>
<proteinExistence type="predicted"/>
<dbReference type="AlphaFoldDB" id="A0AAN5D4S3"/>
<evidence type="ECO:0000313" key="3">
    <source>
        <dbReference type="Proteomes" id="UP001328107"/>
    </source>
</evidence>
<reference evidence="3" key="1">
    <citation type="submission" date="2022-10" db="EMBL/GenBank/DDBJ databases">
        <title>Genome assembly of Pristionchus species.</title>
        <authorList>
            <person name="Yoshida K."/>
            <person name="Sommer R.J."/>
        </authorList>
    </citation>
    <scope>NUCLEOTIDE SEQUENCE [LARGE SCALE GENOMIC DNA]</scope>
    <source>
        <strain evidence="3">RS5460</strain>
    </source>
</reference>
<evidence type="ECO:0000256" key="1">
    <source>
        <dbReference type="SAM" id="Phobius"/>
    </source>
</evidence>
<dbReference type="EMBL" id="BTRK01000005">
    <property type="protein sequence ID" value="GMR55702.1"/>
    <property type="molecule type" value="Genomic_DNA"/>
</dbReference>
<protein>
    <submittedName>
        <fullName evidence="2">Uncharacterized protein</fullName>
    </submittedName>
</protein>
<name>A0AAN5D4S3_9BILA</name>
<feature type="transmembrane region" description="Helical" evidence="1">
    <location>
        <begin position="24"/>
        <end position="43"/>
    </location>
</feature>
<gene>
    <name evidence="2" type="ORF">PMAYCL1PPCAC_25897</name>
</gene>
<organism evidence="2 3">
    <name type="scientific">Pristionchus mayeri</name>
    <dbReference type="NCBI Taxonomy" id="1317129"/>
    <lineage>
        <taxon>Eukaryota</taxon>
        <taxon>Metazoa</taxon>
        <taxon>Ecdysozoa</taxon>
        <taxon>Nematoda</taxon>
        <taxon>Chromadorea</taxon>
        <taxon>Rhabditida</taxon>
        <taxon>Rhabditina</taxon>
        <taxon>Diplogasteromorpha</taxon>
        <taxon>Diplogasteroidea</taxon>
        <taxon>Neodiplogasteridae</taxon>
        <taxon>Pristionchus</taxon>
    </lineage>
</organism>
<dbReference type="Proteomes" id="UP001328107">
    <property type="component" value="Unassembled WGS sequence"/>
</dbReference>
<keyword evidence="1" id="KW-1133">Transmembrane helix</keyword>
<evidence type="ECO:0000313" key="2">
    <source>
        <dbReference type="EMBL" id="GMR55702.1"/>
    </source>
</evidence>
<keyword evidence="3" id="KW-1185">Reference proteome</keyword>
<keyword evidence="1" id="KW-0812">Transmembrane</keyword>
<keyword evidence="1" id="KW-0472">Membrane</keyword>
<accession>A0AAN5D4S3</accession>
<comment type="caution">
    <text evidence="2">The sequence shown here is derived from an EMBL/GenBank/DDBJ whole genome shotgun (WGS) entry which is preliminary data.</text>
</comment>
<feature type="non-terminal residue" evidence="2">
    <location>
        <position position="103"/>
    </location>
</feature>